<keyword evidence="5 6" id="KW-0472">Membrane</keyword>
<feature type="transmembrane region" description="Helical" evidence="6">
    <location>
        <begin position="85"/>
        <end position="106"/>
    </location>
</feature>
<reference evidence="9" key="1">
    <citation type="submission" date="2015-08" db="EMBL/GenBank/DDBJ databases">
        <authorList>
            <person name="Varghese N."/>
        </authorList>
    </citation>
    <scope>NUCLEOTIDE SEQUENCE [LARGE SCALE GENOMIC DNA]</scope>
    <source>
        <strain evidence="9">DSM 23407</strain>
    </source>
</reference>
<dbReference type="Pfam" id="PF04138">
    <property type="entry name" value="GtrA_DPMS_TM"/>
    <property type="match status" value="1"/>
</dbReference>
<name>A0A0K6ICB1_9HYPH</name>
<dbReference type="InterPro" id="IPR051401">
    <property type="entry name" value="GtrA_CellWall_Glycosyl"/>
</dbReference>
<dbReference type="PANTHER" id="PTHR38459:SF1">
    <property type="entry name" value="PROPHAGE BACTOPRENOL-LINKED GLUCOSE TRANSLOCASE HOMOLOG"/>
    <property type="match status" value="1"/>
</dbReference>
<feature type="domain" description="GtrA/DPMS transmembrane" evidence="7">
    <location>
        <begin position="19"/>
        <end position="135"/>
    </location>
</feature>
<evidence type="ECO:0000313" key="8">
    <source>
        <dbReference type="EMBL" id="CUB00755.1"/>
    </source>
</evidence>
<evidence type="ECO:0000256" key="4">
    <source>
        <dbReference type="ARBA" id="ARBA00022989"/>
    </source>
</evidence>
<accession>A0A0K6ICB1</accession>
<evidence type="ECO:0000259" key="7">
    <source>
        <dbReference type="Pfam" id="PF04138"/>
    </source>
</evidence>
<evidence type="ECO:0000256" key="2">
    <source>
        <dbReference type="ARBA" id="ARBA00009399"/>
    </source>
</evidence>
<evidence type="ECO:0000313" key="9">
    <source>
        <dbReference type="Proteomes" id="UP000183900"/>
    </source>
</evidence>
<comment type="similarity">
    <text evidence="2">Belongs to the GtrA family.</text>
</comment>
<keyword evidence="4 6" id="KW-1133">Transmembrane helix</keyword>
<organism evidence="8 9">
    <name type="scientific">Pannonibacter indicus</name>
    <dbReference type="NCBI Taxonomy" id="466044"/>
    <lineage>
        <taxon>Bacteria</taxon>
        <taxon>Pseudomonadati</taxon>
        <taxon>Pseudomonadota</taxon>
        <taxon>Alphaproteobacteria</taxon>
        <taxon>Hyphomicrobiales</taxon>
        <taxon>Stappiaceae</taxon>
        <taxon>Pannonibacter</taxon>
    </lineage>
</organism>
<dbReference type="RefSeq" id="WP_055457117.1">
    <property type="nucleotide sequence ID" value="NZ_CYHE01000021.1"/>
</dbReference>
<gene>
    <name evidence="8" type="ORF">Ga0061067_12124</name>
</gene>
<dbReference type="PANTHER" id="PTHR38459">
    <property type="entry name" value="PROPHAGE BACTOPRENOL-LINKED GLUCOSE TRANSLOCASE HOMOLOG"/>
    <property type="match status" value="1"/>
</dbReference>
<dbReference type="OrthoDB" id="7024322at2"/>
<feature type="transmembrane region" description="Helical" evidence="6">
    <location>
        <begin position="112"/>
        <end position="134"/>
    </location>
</feature>
<comment type="subcellular location">
    <subcellularLocation>
        <location evidence="1">Membrane</location>
        <topology evidence="1">Multi-pass membrane protein</topology>
    </subcellularLocation>
</comment>
<protein>
    <submittedName>
        <fullName evidence="8">Putative flippase GtrA (Transmembrane translocase of bactoprenol-linked glucose)</fullName>
    </submittedName>
</protein>
<feature type="transmembrane region" description="Helical" evidence="6">
    <location>
        <begin position="20"/>
        <end position="41"/>
    </location>
</feature>
<dbReference type="AlphaFoldDB" id="A0A0K6ICB1"/>
<sequence length="144" mass="15517">MISSERQQKLLREFGTIIRFGIVGLSAAVVHAGVAVGLLEWAHLPPMFSNIGGFLVAFIVSFTGHNVWSFRSEEDVETGKRMGRFFVLAAAGFLLNNGALAALLKFAPVPDAVSIIIAIFVVPPLTFLGARLWAFAEPSSSNSR</sequence>
<keyword evidence="3 6" id="KW-0812">Transmembrane</keyword>
<evidence type="ECO:0000256" key="5">
    <source>
        <dbReference type="ARBA" id="ARBA00023136"/>
    </source>
</evidence>
<evidence type="ECO:0000256" key="1">
    <source>
        <dbReference type="ARBA" id="ARBA00004141"/>
    </source>
</evidence>
<keyword evidence="9" id="KW-1185">Reference proteome</keyword>
<dbReference type="GO" id="GO:0005886">
    <property type="term" value="C:plasma membrane"/>
    <property type="evidence" value="ECO:0007669"/>
    <property type="project" value="TreeGrafter"/>
</dbReference>
<evidence type="ECO:0000256" key="6">
    <source>
        <dbReference type="SAM" id="Phobius"/>
    </source>
</evidence>
<evidence type="ECO:0000256" key="3">
    <source>
        <dbReference type="ARBA" id="ARBA00022692"/>
    </source>
</evidence>
<dbReference type="GO" id="GO:0000271">
    <property type="term" value="P:polysaccharide biosynthetic process"/>
    <property type="evidence" value="ECO:0007669"/>
    <property type="project" value="InterPro"/>
</dbReference>
<dbReference type="Proteomes" id="UP000183900">
    <property type="component" value="Unassembled WGS sequence"/>
</dbReference>
<dbReference type="EMBL" id="CYHE01000021">
    <property type="protein sequence ID" value="CUB00755.1"/>
    <property type="molecule type" value="Genomic_DNA"/>
</dbReference>
<feature type="transmembrane region" description="Helical" evidence="6">
    <location>
        <begin position="47"/>
        <end position="64"/>
    </location>
</feature>
<dbReference type="InterPro" id="IPR007267">
    <property type="entry name" value="GtrA_DPMS_TM"/>
</dbReference>
<proteinExistence type="inferred from homology"/>